<dbReference type="PANTHER" id="PTHR40274">
    <property type="entry name" value="VIRGINIAMYCIN B LYASE"/>
    <property type="match status" value="1"/>
</dbReference>
<dbReference type="Proteomes" id="UP001500928">
    <property type="component" value="Unassembled WGS sequence"/>
</dbReference>
<sequence length="321" mass="34215">MRGDIEVVTDPTGGVDQPTGVIGAFGDVWFTSIANARLGRVDHASQRIETFADPAGGAALPANLFPAADGRIWFTSLGSDRLGALDPAAPDVAASLRTYADPRLAKPVAIKASLDEHLWFTLRGSNAVGTLDPRTTDPIASLRTFAGPGVDGPSALFVHPGGSVWWVNAGTGTLGTLDSWAPDPAATIRTFGPWPDRGRPRAWAMDAEQRLWVTTQDRPGLLAFDPRRLEGPDAFSWWTDDRLATPDGVWCGDDGALWAADTAANAIVRFDPGADGADRWSSYGAPPEVQGPFDIKSADPADGWLWFTNKEGNSLGRIRTV</sequence>
<dbReference type="PANTHER" id="PTHR40274:SF3">
    <property type="entry name" value="VIRGINIAMYCIN B LYASE"/>
    <property type="match status" value="1"/>
</dbReference>
<dbReference type="Gene3D" id="2.130.10.10">
    <property type="entry name" value="YVTN repeat-like/Quinoprotein amine dehydrogenase"/>
    <property type="match status" value="1"/>
</dbReference>
<dbReference type="RefSeq" id="WP_345414825.1">
    <property type="nucleotide sequence ID" value="NZ_BAABHO010000017.1"/>
</dbReference>
<dbReference type="GO" id="GO:0016787">
    <property type="term" value="F:hydrolase activity"/>
    <property type="evidence" value="ECO:0007669"/>
    <property type="project" value="UniProtKB-KW"/>
</dbReference>
<dbReference type="Gene3D" id="2.120.10.30">
    <property type="entry name" value="TolB, C-terminal domain"/>
    <property type="match status" value="1"/>
</dbReference>
<dbReference type="InterPro" id="IPR011042">
    <property type="entry name" value="6-blade_b-propeller_TolB-like"/>
</dbReference>
<gene>
    <name evidence="1" type="ORF">GCM10023200_25350</name>
</gene>
<reference evidence="2" key="1">
    <citation type="journal article" date="2019" name="Int. J. Syst. Evol. Microbiol.">
        <title>The Global Catalogue of Microorganisms (GCM) 10K type strain sequencing project: providing services to taxonomists for standard genome sequencing and annotation.</title>
        <authorList>
            <consortium name="The Broad Institute Genomics Platform"/>
            <consortium name="The Broad Institute Genome Sequencing Center for Infectious Disease"/>
            <person name="Wu L."/>
            <person name="Ma J."/>
        </authorList>
    </citation>
    <scope>NUCLEOTIDE SEQUENCE [LARGE SCALE GENOMIC DNA]</scope>
    <source>
        <strain evidence="2">JCM 17979</strain>
    </source>
</reference>
<proteinExistence type="predicted"/>
<protein>
    <submittedName>
        <fullName evidence="1">Hydrolase</fullName>
    </submittedName>
</protein>
<comment type="caution">
    <text evidence="1">The sequence shown here is derived from an EMBL/GenBank/DDBJ whole genome shotgun (WGS) entry which is preliminary data.</text>
</comment>
<dbReference type="InterPro" id="IPR051344">
    <property type="entry name" value="Vgb"/>
</dbReference>
<evidence type="ECO:0000313" key="1">
    <source>
        <dbReference type="EMBL" id="GAA4789546.1"/>
    </source>
</evidence>
<dbReference type="Pfam" id="PF24684">
    <property type="entry name" value="Vgb_lyase"/>
    <property type="match status" value="1"/>
</dbReference>
<dbReference type="EMBL" id="BAABHO010000017">
    <property type="protein sequence ID" value="GAA4789546.1"/>
    <property type="molecule type" value="Genomic_DNA"/>
</dbReference>
<dbReference type="SUPFAM" id="SSF101898">
    <property type="entry name" value="NHL repeat"/>
    <property type="match status" value="1"/>
</dbReference>
<evidence type="ECO:0000313" key="2">
    <source>
        <dbReference type="Proteomes" id="UP001500928"/>
    </source>
</evidence>
<keyword evidence="1" id="KW-0378">Hydrolase</keyword>
<accession>A0ABP9B3Q9</accession>
<dbReference type="InterPro" id="IPR015943">
    <property type="entry name" value="WD40/YVTN_repeat-like_dom_sf"/>
</dbReference>
<keyword evidence="2" id="KW-1185">Reference proteome</keyword>
<name>A0ABP9B3Q9_9PSEU</name>
<organism evidence="1 2">
    <name type="scientific">Actinomycetospora chlora</name>
    <dbReference type="NCBI Taxonomy" id="663608"/>
    <lineage>
        <taxon>Bacteria</taxon>
        <taxon>Bacillati</taxon>
        <taxon>Actinomycetota</taxon>
        <taxon>Actinomycetes</taxon>
        <taxon>Pseudonocardiales</taxon>
        <taxon>Pseudonocardiaceae</taxon>
        <taxon>Actinomycetospora</taxon>
    </lineage>
</organism>